<evidence type="ECO:0000256" key="6">
    <source>
        <dbReference type="ARBA" id="ARBA00023295"/>
    </source>
</evidence>
<keyword evidence="5" id="KW-0378">Hydrolase</keyword>
<dbReference type="InterPro" id="IPR000933">
    <property type="entry name" value="Glyco_hydro_29"/>
</dbReference>
<keyword evidence="4" id="KW-0732">Signal</keyword>
<evidence type="ECO:0000256" key="1">
    <source>
        <dbReference type="ARBA" id="ARBA00004071"/>
    </source>
</evidence>
<dbReference type="EMBL" id="CP042434">
    <property type="protein sequence ID" value="QEC71576.1"/>
    <property type="molecule type" value="Genomic_DNA"/>
</dbReference>
<dbReference type="Proteomes" id="UP000321291">
    <property type="component" value="Chromosome"/>
</dbReference>
<evidence type="ECO:0000256" key="5">
    <source>
        <dbReference type="ARBA" id="ARBA00022801"/>
    </source>
</evidence>
<protein>
    <recommendedName>
        <fullName evidence="3">alpha-L-fucosidase</fullName>
        <ecNumber evidence="3">3.2.1.51</ecNumber>
    </recommendedName>
</protein>
<dbReference type="GO" id="GO:0016139">
    <property type="term" value="P:glycoside catabolic process"/>
    <property type="evidence" value="ECO:0007669"/>
    <property type="project" value="TreeGrafter"/>
</dbReference>
<dbReference type="OrthoDB" id="107551at2"/>
<dbReference type="Gene3D" id="2.60.40.1180">
    <property type="entry name" value="Golgi alpha-mannosidase II"/>
    <property type="match status" value="1"/>
</dbReference>
<dbReference type="GO" id="GO:0004560">
    <property type="term" value="F:alpha-L-fucosidase activity"/>
    <property type="evidence" value="ECO:0007669"/>
    <property type="project" value="InterPro"/>
</dbReference>
<dbReference type="KEGG" id="agi:FSB73_07735"/>
<reference evidence="9 10" key="1">
    <citation type="journal article" date="2017" name="Int. J. Syst. Evol. Microbiol.">
        <title>Arachidicoccus ginsenosidivorans sp. nov., with ginsenoside-converting activity isolated from ginseng cultivating soil.</title>
        <authorList>
            <person name="Siddiqi M.Z."/>
            <person name="Aslam Z."/>
            <person name="Im W.T."/>
        </authorList>
    </citation>
    <scope>NUCLEOTIDE SEQUENCE [LARGE SCALE GENOMIC DNA]</scope>
    <source>
        <strain evidence="9 10">Gsoil 809</strain>
    </source>
</reference>
<proteinExistence type="inferred from homology"/>
<accession>A0A5B8VLT3</accession>
<keyword evidence="6" id="KW-0326">Glycosidase</keyword>
<dbReference type="InterPro" id="IPR031919">
    <property type="entry name" value="Fucosidase_C"/>
</dbReference>
<dbReference type="Pfam" id="PF16757">
    <property type="entry name" value="Fucosidase_C"/>
    <property type="match status" value="1"/>
</dbReference>
<feature type="domain" description="Alpha-L-fucosidase C-terminal" evidence="8">
    <location>
        <begin position="143"/>
        <end position="221"/>
    </location>
</feature>
<gene>
    <name evidence="9" type="ORF">FSB73_07735</name>
</gene>
<evidence type="ECO:0000313" key="9">
    <source>
        <dbReference type="EMBL" id="QEC71576.1"/>
    </source>
</evidence>
<dbReference type="PANTHER" id="PTHR10030">
    <property type="entry name" value="ALPHA-L-FUCOSIDASE"/>
    <property type="match status" value="1"/>
</dbReference>
<dbReference type="PANTHER" id="PTHR10030:SF37">
    <property type="entry name" value="ALPHA-L-FUCOSIDASE-RELATED"/>
    <property type="match status" value="1"/>
</dbReference>
<evidence type="ECO:0000256" key="2">
    <source>
        <dbReference type="ARBA" id="ARBA00007951"/>
    </source>
</evidence>
<dbReference type="InterPro" id="IPR057739">
    <property type="entry name" value="Glyco_hydro_29_N"/>
</dbReference>
<dbReference type="InterPro" id="IPR017853">
    <property type="entry name" value="GH"/>
</dbReference>
<name>A0A5B8VLT3_9BACT</name>
<evidence type="ECO:0000256" key="3">
    <source>
        <dbReference type="ARBA" id="ARBA00012662"/>
    </source>
</evidence>
<dbReference type="SMART" id="SM00812">
    <property type="entry name" value="Alpha_L_fucos"/>
    <property type="match status" value="1"/>
</dbReference>
<comment type="similarity">
    <text evidence="2">Belongs to the glycosyl hydrolase 29 family.</text>
</comment>
<dbReference type="InterPro" id="IPR016286">
    <property type="entry name" value="FUC_metazoa-typ"/>
</dbReference>
<dbReference type="RefSeq" id="WP_146780954.1">
    <property type="nucleotide sequence ID" value="NZ_CP042434.1"/>
</dbReference>
<dbReference type="SUPFAM" id="SSF51445">
    <property type="entry name" value="(Trans)glycosidases"/>
    <property type="match status" value="1"/>
</dbReference>
<dbReference type="InterPro" id="IPR013780">
    <property type="entry name" value="Glyco_hydro_b"/>
</dbReference>
<dbReference type="Pfam" id="PF01120">
    <property type="entry name" value="Alpha_L_fucos"/>
    <property type="match status" value="1"/>
</dbReference>
<feature type="domain" description="Glycoside hydrolase family 29 N-terminal" evidence="7">
    <location>
        <begin position="6"/>
        <end position="125"/>
    </location>
</feature>
<dbReference type="PRINTS" id="PR00741">
    <property type="entry name" value="GLHYDRLASE29"/>
</dbReference>
<evidence type="ECO:0000256" key="4">
    <source>
        <dbReference type="ARBA" id="ARBA00022729"/>
    </source>
</evidence>
<dbReference type="GO" id="GO:0005764">
    <property type="term" value="C:lysosome"/>
    <property type="evidence" value="ECO:0007669"/>
    <property type="project" value="TreeGrafter"/>
</dbReference>
<dbReference type="EC" id="3.2.1.51" evidence="3"/>
<dbReference type="Gene3D" id="3.20.20.80">
    <property type="entry name" value="Glycosidases"/>
    <property type="match status" value="1"/>
</dbReference>
<comment type="function">
    <text evidence="1">Alpha-L-fucosidase is responsible for hydrolyzing the alpha-1,6-linked fucose joined to the reducing-end N-acetylglucosamine of the carbohydrate moieties of glycoproteins.</text>
</comment>
<sequence length="240" mass="25737">MVAAYYYNSAKKWGKEVTINSKKAAYAPSGVNTGTIGSVLDFEGKVPPGIRTGTWVVDMKIGSTWGYTKGMSVASAASIIRKLIEIASKNGTMMLNLSPTADGTLPEKQRETLLGIGRWLDINGEAIYDTHNWVKFSEGGNNHAPKINFTVKNNDLYAILQGKWPKGQMVVTSLPNSMGKVSSVKLLGYNKPLSFTQDSNGLKVSLPVGPPGDIAWALKIEGLKLNGPTSTVSGNPIGYN</sequence>
<evidence type="ECO:0000259" key="8">
    <source>
        <dbReference type="Pfam" id="PF16757"/>
    </source>
</evidence>
<organism evidence="9 10">
    <name type="scientific">Arachidicoccus ginsenosidivorans</name>
    <dbReference type="NCBI Taxonomy" id="496057"/>
    <lineage>
        <taxon>Bacteria</taxon>
        <taxon>Pseudomonadati</taxon>
        <taxon>Bacteroidota</taxon>
        <taxon>Chitinophagia</taxon>
        <taxon>Chitinophagales</taxon>
        <taxon>Chitinophagaceae</taxon>
        <taxon>Arachidicoccus</taxon>
    </lineage>
</organism>
<keyword evidence="10" id="KW-1185">Reference proteome</keyword>
<evidence type="ECO:0000313" key="10">
    <source>
        <dbReference type="Proteomes" id="UP000321291"/>
    </source>
</evidence>
<evidence type="ECO:0000259" key="7">
    <source>
        <dbReference type="Pfam" id="PF01120"/>
    </source>
</evidence>
<dbReference type="AlphaFoldDB" id="A0A5B8VLT3"/>
<dbReference type="GO" id="GO:0006004">
    <property type="term" value="P:fucose metabolic process"/>
    <property type="evidence" value="ECO:0007669"/>
    <property type="project" value="InterPro"/>
</dbReference>